<organism evidence="2 3">
    <name type="scientific">Parathielavia appendiculata</name>
    <dbReference type="NCBI Taxonomy" id="2587402"/>
    <lineage>
        <taxon>Eukaryota</taxon>
        <taxon>Fungi</taxon>
        <taxon>Dikarya</taxon>
        <taxon>Ascomycota</taxon>
        <taxon>Pezizomycotina</taxon>
        <taxon>Sordariomycetes</taxon>
        <taxon>Sordariomycetidae</taxon>
        <taxon>Sordariales</taxon>
        <taxon>Chaetomiaceae</taxon>
        <taxon>Parathielavia</taxon>
    </lineage>
</organism>
<dbReference type="GeneID" id="87823829"/>
<feature type="region of interest" description="Disordered" evidence="1">
    <location>
        <begin position="1"/>
        <end position="157"/>
    </location>
</feature>
<gene>
    <name evidence="2" type="ORF">N657DRAFT_373573</name>
</gene>
<comment type="caution">
    <text evidence="2">The sequence shown here is derived from an EMBL/GenBank/DDBJ whole genome shotgun (WGS) entry which is preliminary data.</text>
</comment>
<feature type="compositionally biased region" description="Basic residues" evidence="1">
    <location>
        <begin position="64"/>
        <end position="81"/>
    </location>
</feature>
<feature type="compositionally biased region" description="Polar residues" evidence="1">
    <location>
        <begin position="1"/>
        <end position="33"/>
    </location>
</feature>
<protein>
    <submittedName>
        <fullName evidence="2">Uncharacterized protein</fullName>
    </submittedName>
</protein>
<dbReference type="Proteomes" id="UP001302602">
    <property type="component" value="Unassembled WGS sequence"/>
</dbReference>
<reference evidence="2" key="2">
    <citation type="submission" date="2023-05" db="EMBL/GenBank/DDBJ databases">
        <authorList>
            <consortium name="Lawrence Berkeley National Laboratory"/>
            <person name="Steindorff A."/>
            <person name="Hensen N."/>
            <person name="Bonometti L."/>
            <person name="Westerberg I."/>
            <person name="Brannstrom I.O."/>
            <person name="Guillou S."/>
            <person name="Cros-Aarteil S."/>
            <person name="Calhoun S."/>
            <person name="Haridas S."/>
            <person name="Kuo A."/>
            <person name="Mondo S."/>
            <person name="Pangilinan J."/>
            <person name="Riley R."/>
            <person name="Labutti K."/>
            <person name="Andreopoulos B."/>
            <person name="Lipzen A."/>
            <person name="Chen C."/>
            <person name="Yanf M."/>
            <person name="Daum C."/>
            <person name="Ng V."/>
            <person name="Clum A."/>
            <person name="Ohm R."/>
            <person name="Martin F."/>
            <person name="Silar P."/>
            <person name="Natvig D."/>
            <person name="Lalanne C."/>
            <person name="Gautier V."/>
            <person name="Ament-Velasquez S.L."/>
            <person name="Kruys A."/>
            <person name="Hutchinson M.I."/>
            <person name="Powell A.J."/>
            <person name="Barry K."/>
            <person name="Miller A.N."/>
            <person name="Grigoriev I.V."/>
            <person name="Debuchy R."/>
            <person name="Gladieux P."/>
            <person name="Thoren M.H."/>
            <person name="Johannesson H."/>
        </authorList>
    </citation>
    <scope>NUCLEOTIDE SEQUENCE</scope>
    <source>
        <strain evidence="2">CBS 731.68</strain>
    </source>
</reference>
<feature type="compositionally biased region" description="Basic residues" evidence="1">
    <location>
        <begin position="125"/>
        <end position="134"/>
    </location>
</feature>
<accession>A0AAN6TPT7</accession>
<evidence type="ECO:0000313" key="2">
    <source>
        <dbReference type="EMBL" id="KAK4118457.1"/>
    </source>
</evidence>
<dbReference type="EMBL" id="MU853268">
    <property type="protein sequence ID" value="KAK4118457.1"/>
    <property type="molecule type" value="Genomic_DNA"/>
</dbReference>
<name>A0AAN6TPT7_9PEZI</name>
<dbReference type="AlphaFoldDB" id="A0AAN6TPT7"/>
<proteinExistence type="predicted"/>
<evidence type="ECO:0000256" key="1">
    <source>
        <dbReference type="SAM" id="MobiDB-lite"/>
    </source>
</evidence>
<sequence length="157" mass="16958">MMAVTQSSGDLRRSSTAGKPTTGAGSTWSSGKVSRSRHGNRQRTSGAVTMRSRRSTTPAPTNRDRHHGSRSGRGRAGRKQGRSPEGTRRRSHNKSCCKQSKAAETAFLSESGPEDSCPADLRSTYPHKIKRVSSKGRSLKDTYSGCLTLPRPSVASR</sequence>
<dbReference type="RefSeq" id="XP_062642230.1">
    <property type="nucleotide sequence ID" value="XM_062787059.1"/>
</dbReference>
<keyword evidence="3" id="KW-1185">Reference proteome</keyword>
<reference evidence="2" key="1">
    <citation type="journal article" date="2023" name="Mol. Phylogenet. Evol.">
        <title>Genome-scale phylogeny and comparative genomics of the fungal order Sordariales.</title>
        <authorList>
            <person name="Hensen N."/>
            <person name="Bonometti L."/>
            <person name="Westerberg I."/>
            <person name="Brannstrom I.O."/>
            <person name="Guillou S."/>
            <person name="Cros-Aarteil S."/>
            <person name="Calhoun S."/>
            <person name="Haridas S."/>
            <person name="Kuo A."/>
            <person name="Mondo S."/>
            <person name="Pangilinan J."/>
            <person name="Riley R."/>
            <person name="LaButti K."/>
            <person name="Andreopoulos B."/>
            <person name="Lipzen A."/>
            <person name="Chen C."/>
            <person name="Yan M."/>
            <person name="Daum C."/>
            <person name="Ng V."/>
            <person name="Clum A."/>
            <person name="Steindorff A."/>
            <person name="Ohm R.A."/>
            <person name="Martin F."/>
            <person name="Silar P."/>
            <person name="Natvig D.O."/>
            <person name="Lalanne C."/>
            <person name="Gautier V."/>
            <person name="Ament-Velasquez S.L."/>
            <person name="Kruys A."/>
            <person name="Hutchinson M.I."/>
            <person name="Powell A.J."/>
            <person name="Barry K."/>
            <person name="Miller A.N."/>
            <person name="Grigoriev I.V."/>
            <person name="Debuchy R."/>
            <person name="Gladieux P."/>
            <person name="Hiltunen Thoren M."/>
            <person name="Johannesson H."/>
        </authorList>
    </citation>
    <scope>NUCLEOTIDE SEQUENCE</scope>
    <source>
        <strain evidence="2">CBS 731.68</strain>
    </source>
</reference>
<evidence type="ECO:0000313" key="3">
    <source>
        <dbReference type="Proteomes" id="UP001302602"/>
    </source>
</evidence>